<evidence type="ECO:0000259" key="3">
    <source>
        <dbReference type="Pfam" id="PF25087"/>
    </source>
</evidence>
<dbReference type="SUPFAM" id="SSF53448">
    <property type="entry name" value="Nucleotide-diphospho-sugar transferases"/>
    <property type="match status" value="1"/>
</dbReference>
<dbReference type="InterPro" id="IPR029044">
    <property type="entry name" value="Nucleotide-diphossugar_trans"/>
</dbReference>
<sequence>MNALLLAGGLGTRLKPLTETLPKPMALIANRPWLEHVIVHLKKQGIQNFVIAVKHHPEKIQNHFGNGEKWGITIQYAMEDSLKGTAGAIKNAERYLDDRFIVVNADIVHEIDLNPLLEFHRKHGGNVTIGLTEVDDPTQYGVVQQDGAGRILRFVEKPRLEEAPSRRINAGIYVMEKKVLSFIPPDREVSIERETFPLLITRNAGVYGKVISGYWMDMGTKDRYRRIHWDVLNRVNNLPIPGKESGKGIWLGKNCDIGPGVLLIPPVLIGDNVVIGERSIIGPFSVIGNDCVIGRNVRCSETIMWDRCKINDATHLSNCIFGYDLEMGSKHILHEAVMNRMGVLQA</sequence>
<evidence type="ECO:0000256" key="1">
    <source>
        <dbReference type="ARBA" id="ARBA00007274"/>
    </source>
</evidence>
<feature type="domain" description="Nucleotidyl transferase" evidence="2">
    <location>
        <begin position="3"/>
        <end position="232"/>
    </location>
</feature>
<dbReference type="InterPro" id="IPR056729">
    <property type="entry name" value="GMPPB_C"/>
</dbReference>
<dbReference type="PANTHER" id="PTHR22572">
    <property type="entry name" value="SUGAR-1-PHOSPHATE GUANYL TRANSFERASE"/>
    <property type="match status" value="1"/>
</dbReference>
<reference evidence="4 5" key="2">
    <citation type="journal article" date="2016" name="Genome Announc.">
        <title>Complete Genome Sequences of Two Interactive Moderate Thermophiles, Paenibacillus napthalenovorans 32O-Y and Paenibacillus sp. 32O-W.</title>
        <authorList>
            <person name="Butler R.R.III."/>
            <person name="Wang J."/>
            <person name="Stark B.C."/>
            <person name="Pombert J.F."/>
        </authorList>
    </citation>
    <scope>NUCLEOTIDE SEQUENCE [LARGE SCALE GENOMIC DNA]</scope>
    <source>
        <strain evidence="4 5">32O-Y</strain>
    </source>
</reference>
<comment type="similarity">
    <text evidence="1">Belongs to the transferase hexapeptide repeat family.</text>
</comment>
<dbReference type="InterPro" id="IPR005835">
    <property type="entry name" value="NTP_transferase_dom"/>
</dbReference>
<dbReference type="Pfam" id="PF25087">
    <property type="entry name" value="GMPPB_C"/>
    <property type="match status" value="1"/>
</dbReference>
<feature type="domain" description="Mannose-1-phosphate guanyltransferase C-terminal" evidence="3">
    <location>
        <begin position="264"/>
        <end position="335"/>
    </location>
</feature>
<dbReference type="CDD" id="cd04181">
    <property type="entry name" value="NTP_transferase"/>
    <property type="match status" value="1"/>
</dbReference>
<dbReference type="InterPro" id="IPR011004">
    <property type="entry name" value="Trimer_LpxA-like_sf"/>
</dbReference>
<dbReference type="OrthoDB" id="9801899at2"/>
<keyword evidence="5" id="KW-1185">Reference proteome</keyword>
<protein>
    <submittedName>
        <fullName evidence="4">Alcohol dehydrogenase</fullName>
    </submittedName>
</protein>
<organism evidence="4 5">
    <name type="scientific">Paenibacillus naphthalenovorans</name>
    <dbReference type="NCBI Taxonomy" id="162209"/>
    <lineage>
        <taxon>Bacteria</taxon>
        <taxon>Bacillati</taxon>
        <taxon>Bacillota</taxon>
        <taxon>Bacilli</taxon>
        <taxon>Bacillales</taxon>
        <taxon>Paenibacillaceae</taxon>
        <taxon>Paenibacillus</taxon>
    </lineage>
</organism>
<gene>
    <name evidence="4" type="ORF">IJ22_48960</name>
</gene>
<dbReference type="Gene3D" id="3.90.550.10">
    <property type="entry name" value="Spore Coat Polysaccharide Biosynthesis Protein SpsA, Chain A"/>
    <property type="match status" value="1"/>
</dbReference>
<dbReference type="EMBL" id="CP013652">
    <property type="protein sequence ID" value="ALS25158.1"/>
    <property type="molecule type" value="Genomic_DNA"/>
</dbReference>
<dbReference type="KEGG" id="pnp:IJ22_48960"/>
<dbReference type="Gene3D" id="2.160.10.10">
    <property type="entry name" value="Hexapeptide repeat proteins"/>
    <property type="match status" value="1"/>
</dbReference>
<dbReference type="AlphaFoldDB" id="A0A0U2VWT7"/>
<proteinExistence type="inferred from homology"/>
<dbReference type="RefSeq" id="WP_054817305.1">
    <property type="nucleotide sequence ID" value="NZ_BJCS01000009.1"/>
</dbReference>
<evidence type="ECO:0000259" key="2">
    <source>
        <dbReference type="Pfam" id="PF00483"/>
    </source>
</evidence>
<reference evidence="5" key="1">
    <citation type="submission" date="2015-12" db="EMBL/GenBank/DDBJ databases">
        <title>Complete genome sequences of two moderately thermophilic Paenibacillus species.</title>
        <authorList>
            <person name="Butler R.III."/>
            <person name="Wang J."/>
            <person name="Stark B.C."/>
            <person name="Pombert J.-F."/>
        </authorList>
    </citation>
    <scope>NUCLEOTIDE SEQUENCE [LARGE SCALE GENOMIC DNA]</scope>
    <source>
        <strain evidence="5">32O-Y</strain>
    </source>
</reference>
<name>A0A0U2VWT7_9BACL</name>
<dbReference type="InterPro" id="IPR050486">
    <property type="entry name" value="Mannose-1P_guanyltransferase"/>
</dbReference>
<dbReference type="STRING" id="162209.IJ22_48960"/>
<evidence type="ECO:0000313" key="4">
    <source>
        <dbReference type="EMBL" id="ALS25158.1"/>
    </source>
</evidence>
<accession>A0A0U2VWT7</accession>
<dbReference type="SUPFAM" id="SSF51161">
    <property type="entry name" value="Trimeric LpxA-like enzymes"/>
    <property type="match status" value="1"/>
</dbReference>
<dbReference type="PATRIC" id="fig|162209.4.peg.5171"/>
<evidence type="ECO:0000313" key="5">
    <source>
        <dbReference type="Proteomes" id="UP000061660"/>
    </source>
</evidence>
<dbReference type="Pfam" id="PF00483">
    <property type="entry name" value="NTP_transferase"/>
    <property type="match status" value="1"/>
</dbReference>
<dbReference type="Proteomes" id="UP000061660">
    <property type="component" value="Chromosome"/>
</dbReference>